<dbReference type="InParanoid" id="A0A0L0HF53"/>
<evidence type="ECO:0000313" key="3">
    <source>
        <dbReference type="Proteomes" id="UP000053201"/>
    </source>
</evidence>
<dbReference type="InterPro" id="IPR011990">
    <property type="entry name" value="TPR-like_helical_dom_sf"/>
</dbReference>
<feature type="compositionally biased region" description="Low complexity" evidence="1">
    <location>
        <begin position="196"/>
        <end position="219"/>
    </location>
</feature>
<gene>
    <name evidence="2" type="ORF">SPPG_05047</name>
</gene>
<organism evidence="2 3">
    <name type="scientific">Spizellomyces punctatus (strain DAOM BR117)</name>
    <dbReference type="NCBI Taxonomy" id="645134"/>
    <lineage>
        <taxon>Eukaryota</taxon>
        <taxon>Fungi</taxon>
        <taxon>Fungi incertae sedis</taxon>
        <taxon>Chytridiomycota</taxon>
        <taxon>Chytridiomycota incertae sedis</taxon>
        <taxon>Chytridiomycetes</taxon>
        <taxon>Spizellomycetales</taxon>
        <taxon>Spizellomycetaceae</taxon>
        <taxon>Spizellomyces</taxon>
    </lineage>
</organism>
<feature type="region of interest" description="Disordered" evidence="1">
    <location>
        <begin position="381"/>
        <end position="410"/>
    </location>
</feature>
<dbReference type="VEuPathDB" id="FungiDB:SPPG_05047"/>
<evidence type="ECO:0000313" key="2">
    <source>
        <dbReference type="EMBL" id="KNC99666.1"/>
    </source>
</evidence>
<feature type="region of interest" description="Disordered" evidence="1">
    <location>
        <begin position="170"/>
        <end position="226"/>
    </location>
</feature>
<dbReference type="EMBL" id="KQ257457">
    <property type="protein sequence ID" value="KNC99666.1"/>
    <property type="molecule type" value="Genomic_DNA"/>
</dbReference>
<proteinExistence type="predicted"/>
<dbReference type="GO" id="GO:0010972">
    <property type="term" value="P:negative regulation of G2/M transition of mitotic cell cycle"/>
    <property type="evidence" value="ECO:0007669"/>
    <property type="project" value="TreeGrafter"/>
</dbReference>
<accession>A0A0L0HF53</accession>
<name>A0A0L0HF53_SPIPD</name>
<dbReference type="PANTHER" id="PTHR43628">
    <property type="entry name" value="ACTIVATOR OF C KINASE PROTEIN 1-RELATED"/>
    <property type="match status" value="1"/>
</dbReference>
<dbReference type="OMA" id="WHHENLR"/>
<dbReference type="InterPro" id="IPR006597">
    <property type="entry name" value="Sel1-like"/>
</dbReference>
<sequence>MDPDKEKKLDGERLNDCVLEGLPEKQETAYRKPEILEGLDPHIALACLPSPLPSPPAGVDINDPLQLGIHYHDTGDMSISAHYLSISARQGHAVGMYLFAMALRHGWGCTQDMPEAVRLFERAAGIVLEALPRLQVEGADAGTGFDWGSGAEGQIEKNILPSLPEAAEEEFSRRHSITLPSQSPPLSRAASLDRLPSQSSGSSSEGEYSPESPLTATSPPISPTTPKWKRFSLASLTFPSLRRASTGSPNVPSPITLQSDDANSPSPPSPLTRQLRDDSNRRRDQFVVARSFLPLPLYEVGVCYHQGWGVPKSKSTALYYFQLAAQLGDADAQAEVGYLYLRGGNGVKRDKKRAARWLREAVKGGKRIVGEQWIWKEKWAEGGDGGQRKWGRRKKKRESAAKPGLAPSGS</sequence>
<dbReference type="Pfam" id="PF08238">
    <property type="entry name" value="Sel1"/>
    <property type="match status" value="3"/>
</dbReference>
<feature type="region of interest" description="Disordered" evidence="1">
    <location>
        <begin position="242"/>
        <end position="280"/>
    </location>
</feature>
<feature type="compositionally biased region" description="Polar residues" evidence="1">
    <location>
        <begin position="242"/>
        <end position="263"/>
    </location>
</feature>
<dbReference type="GO" id="GO:0032153">
    <property type="term" value="C:cell division site"/>
    <property type="evidence" value="ECO:0007669"/>
    <property type="project" value="TreeGrafter"/>
</dbReference>
<dbReference type="SUPFAM" id="SSF81901">
    <property type="entry name" value="HCP-like"/>
    <property type="match status" value="2"/>
</dbReference>
<dbReference type="AlphaFoldDB" id="A0A0L0HF53"/>
<dbReference type="SMART" id="SM00671">
    <property type="entry name" value="SEL1"/>
    <property type="match status" value="3"/>
</dbReference>
<evidence type="ECO:0000256" key="1">
    <source>
        <dbReference type="SAM" id="MobiDB-lite"/>
    </source>
</evidence>
<protein>
    <recommendedName>
        <fullName evidence="4">HCP-like protein</fullName>
    </recommendedName>
</protein>
<evidence type="ECO:0008006" key="4">
    <source>
        <dbReference type="Google" id="ProtNLM"/>
    </source>
</evidence>
<dbReference type="Proteomes" id="UP000053201">
    <property type="component" value="Unassembled WGS sequence"/>
</dbReference>
<dbReference type="OrthoDB" id="2148946at2759"/>
<dbReference type="InterPro" id="IPR052945">
    <property type="entry name" value="Mitotic_Regulator"/>
</dbReference>
<dbReference type="GeneID" id="27688462"/>
<dbReference type="PANTHER" id="PTHR43628:SF1">
    <property type="entry name" value="CHITIN SYNTHASE REGULATORY FACTOR 2-RELATED"/>
    <property type="match status" value="1"/>
</dbReference>
<keyword evidence="3" id="KW-1185">Reference proteome</keyword>
<dbReference type="Gene3D" id="1.25.40.10">
    <property type="entry name" value="Tetratricopeptide repeat domain"/>
    <property type="match status" value="2"/>
</dbReference>
<reference evidence="2 3" key="1">
    <citation type="submission" date="2009-08" db="EMBL/GenBank/DDBJ databases">
        <title>The Genome Sequence of Spizellomyces punctatus strain DAOM BR117.</title>
        <authorList>
            <consortium name="The Broad Institute Genome Sequencing Platform"/>
            <person name="Russ C."/>
            <person name="Cuomo C."/>
            <person name="Shea T."/>
            <person name="Young S.K."/>
            <person name="Zeng Q."/>
            <person name="Koehrsen M."/>
            <person name="Haas B."/>
            <person name="Borodovsky M."/>
            <person name="Guigo R."/>
            <person name="Alvarado L."/>
            <person name="Berlin A."/>
            <person name="Bochicchio J."/>
            <person name="Borenstein D."/>
            <person name="Chapman S."/>
            <person name="Chen Z."/>
            <person name="Engels R."/>
            <person name="Freedman E."/>
            <person name="Gellesch M."/>
            <person name="Goldberg J."/>
            <person name="Griggs A."/>
            <person name="Gujja S."/>
            <person name="Heiman D."/>
            <person name="Hepburn T."/>
            <person name="Howarth C."/>
            <person name="Jen D."/>
            <person name="Larson L."/>
            <person name="Lewis B."/>
            <person name="Mehta T."/>
            <person name="Park D."/>
            <person name="Pearson M."/>
            <person name="Roberts A."/>
            <person name="Saif S."/>
            <person name="Shenoy N."/>
            <person name="Sisk P."/>
            <person name="Stolte C."/>
            <person name="Sykes S."/>
            <person name="Thomson T."/>
            <person name="Walk T."/>
            <person name="White J."/>
            <person name="Yandava C."/>
            <person name="Burger G."/>
            <person name="Gray M.W."/>
            <person name="Holland P.W.H."/>
            <person name="King N."/>
            <person name="Lang F.B.F."/>
            <person name="Roger A.J."/>
            <person name="Ruiz-Trillo I."/>
            <person name="Lander E."/>
            <person name="Nusbaum C."/>
        </authorList>
    </citation>
    <scope>NUCLEOTIDE SEQUENCE [LARGE SCALE GENOMIC DNA]</scope>
    <source>
        <strain evidence="2 3">DAOM BR117</strain>
    </source>
</reference>
<dbReference type="STRING" id="645134.A0A0L0HF53"/>
<dbReference type="RefSeq" id="XP_016607706.1">
    <property type="nucleotide sequence ID" value="XM_016753285.1"/>
</dbReference>